<evidence type="ECO:0000313" key="2">
    <source>
        <dbReference type="Proteomes" id="UP000299102"/>
    </source>
</evidence>
<gene>
    <name evidence="1" type="ORF">EVAR_102774_1</name>
</gene>
<dbReference type="EMBL" id="BGZK01000061">
    <property type="protein sequence ID" value="GBP14099.1"/>
    <property type="molecule type" value="Genomic_DNA"/>
</dbReference>
<evidence type="ECO:0000313" key="1">
    <source>
        <dbReference type="EMBL" id="GBP14099.1"/>
    </source>
</evidence>
<dbReference type="AlphaFoldDB" id="A0A4C1THT9"/>
<sequence length="208" mass="23023">MKEGRADGKAEKVKNRNWPPELSLSGRIATPEAATLRPCSVKLYTKMEMPGRKAIVCDVSDDITDLAALHFTSFYTFNFDVSLSVLTKYSNASGPLPPAPFDPLQIINSVSWRYVQIIRRLKRATTNYKIITGIRRVPAGAKRAASIAGRGRTPRGTCSVLKSNLGAGNDIYRSCKRARDLEKTHGKYCTKLRFSGCDKNCSGCERET</sequence>
<comment type="caution">
    <text evidence="1">The sequence shown here is derived from an EMBL/GenBank/DDBJ whole genome shotgun (WGS) entry which is preliminary data.</text>
</comment>
<organism evidence="1 2">
    <name type="scientific">Eumeta variegata</name>
    <name type="common">Bagworm moth</name>
    <name type="synonym">Eumeta japonica</name>
    <dbReference type="NCBI Taxonomy" id="151549"/>
    <lineage>
        <taxon>Eukaryota</taxon>
        <taxon>Metazoa</taxon>
        <taxon>Ecdysozoa</taxon>
        <taxon>Arthropoda</taxon>
        <taxon>Hexapoda</taxon>
        <taxon>Insecta</taxon>
        <taxon>Pterygota</taxon>
        <taxon>Neoptera</taxon>
        <taxon>Endopterygota</taxon>
        <taxon>Lepidoptera</taxon>
        <taxon>Glossata</taxon>
        <taxon>Ditrysia</taxon>
        <taxon>Tineoidea</taxon>
        <taxon>Psychidae</taxon>
        <taxon>Oiketicinae</taxon>
        <taxon>Eumeta</taxon>
    </lineage>
</organism>
<accession>A0A4C1THT9</accession>
<name>A0A4C1THT9_EUMVA</name>
<protein>
    <submittedName>
        <fullName evidence="1">Uncharacterized protein</fullName>
    </submittedName>
</protein>
<keyword evidence="2" id="KW-1185">Reference proteome</keyword>
<reference evidence="1 2" key="1">
    <citation type="journal article" date="2019" name="Commun. Biol.">
        <title>The bagworm genome reveals a unique fibroin gene that provides high tensile strength.</title>
        <authorList>
            <person name="Kono N."/>
            <person name="Nakamura H."/>
            <person name="Ohtoshi R."/>
            <person name="Tomita M."/>
            <person name="Numata K."/>
            <person name="Arakawa K."/>
        </authorList>
    </citation>
    <scope>NUCLEOTIDE SEQUENCE [LARGE SCALE GENOMIC DNA]</scope>
</reference>
<proteinExistence type="predicted"/>
<dbReference type="Proteomes" id="UP000299102">
    <property type="component" value="Unassembled WGS sequence"/>
</dbReference>